<protein>
    <recommendedName>
        <fullName evidence="3">Tesmin/TSO1-like CXC domain-containing protein</fullName>
    </recommendedName>
</protein>
<accession>A0AAN9AKJ9</accession>
<evidence type="ECO:0008006" key="3">
    <source>
        <dbReference type="Google" id="ProtNLM"/>
    </source>
</evidence>
<dbReference type="InterPro" id="IPR029060">
    <property type="entry name" value="PIN-like_dom_sf"/>
</dbReference>
<organism evidence="1 2">
    <name type="scientific">Littorina saxatilis</name>
    <dbReference type="NCBI Taxonomy" id="31220"/>
    <lineage>
        <taxon>Eukaryota</taxon>
        <taxon>Metazoa</taxon>
        <taxon>Spiralia</taxon>
        <taxon>Lophotrochozoa</taxon>
        <taxon>Mollusca</taxon>
        <taxon>Gastropoda</taxon>
        <taxon>Caenogastropoda</taxon>
        <taxon>Littorinimorpha</taxon>
        <taxon>Littorinoidea</taxon>
        <taxon>Littorinidae</taxon>
        <taxon>Littorina</taxon>
    </lineage>
</organism>
<sequence length="339" mass="38217">MAHVQRRTLPGRDVQFTPDMLLSEKKEEFLSNTTNKQRFIHLVGNCFEENGIPVQHAQGDADCVIVQVALQSAVEYTTYVVGEDTDLLILLLFHVKSDMKDVFFSSSRASTTRIWDIRSTQSRLGPNVCKNILFAHAFSGCDTTSRPFSVGKCVPVKRLQKKNKLFENSAKVLLQTNSDHQMIAETGEKLLVDIYKGNDGDTLDKLRLVKYHEKVFTGSKQVQPKVLPPTSAAAKYHSYRVFYQVQEWACLGTNLELMPEEWGFQLQRGQLLPVHTDIPPAPEELMNIIRCGCTTDCSSQRCSCRKVGLRCTTVCGQCRGISCLNSMLPMDEEEEETNI</sequence>
<dbReference type="EMBL" id="JBAMIC010004070">
    <property type="protein sequence ID" value="KAK7088540.1"/>
    <property type="molecule type" value="Genomic_DNA"/>
</dbReference>
<name>A0AAN9AKJ9_9CAEN</name>
<comment type="caution">
    <text evidence="1">The sequence shown here is derived from an EMBL/GenBank/DDBJ whole genome shotgun (WGS) entry which is preliminary data.</text>
</comment>
<dbReference type="AlphaFoldDB" id="A0AAN9AKJ9"/>
<proteinExistence type="predicted"/>
<gene>
    <name evidence="1" type="ORF">V1264_022449</name>
</gene>
<dbReference type="PANTHER" id="PTHR46704:SF1">
    <property type="entry name" value="TELOMERE LENGTH REGULATION PROTEIN TEL2 HOMOLOG"/>
    <property type="match status" value="1"/>
</dbReference>
<reference evidence="1 2" key="1">
    <citation type="submission" date="2024-02" db="EMBL/GenBank/DDBJ databases">
        <title>Chromosome-scale genome assembly of the rough periwinkle Littorina saxatilis.</title>
        <authorList>
            <person name="De Jode A."/>
            <person name="Faria R."/>
            <person name="Formenti G."/>
            <person name="Sims Y."/>
            <person name="Smith T.P."/>
            <person name="Tracey A."/>
            <person name="Wood J.M.D."/>
            <person name="Zagrodzka Z.B."/>
            <person name="Johannesson K."/>
            <person name="Butlin R.K."/>
            <person name="Leder E.H."/>
        </authorList>
    </citation>
    <scope>NUCLEOTIDE SEQUENCE [LARGE SCALE GENOMIC DNA]</scope>
    <source>
        <strain evidence="1">Snail1</strain>
        <tissue evidence="1">Muscle</tissue>
    </source>
</reference>
<evidence type="ECO:0000313" key="2">
    <source>
        <dbReference type="Proteomes" id="UP001374579"/>
    </source>
</evidence>
<dbReference type="Proteomes" id="UP001374579">
    <property type="component" value="Unassembled WGS sequence"/>
</dbReference>
<dbReference type="SUPFAM" id="SSF88723">
    <property type="entry name" value="PIN domain-like"/>
    <property type="match status" value="1"/>
</dbReference>
<dbReference type="PANTHER" id="PTHR46704">
    <property type="entry name" value="CXC DOMAIN-CONTAINING PROTEIN-RELATED"/>
    <property type="match status" value="1"/>
</dbReference>
<keyword evidence="2" id="KW-1185">Reference proteome</keyword>
<evidence type="ECO:0000313" key="1">
    <source>
        <dbReference type="EMBL" id="KAK7088540.1"/>
    </source>
</evidence>